<feature type="compositionally biased region" description="Low complexity" evidence="9">
    <location>
        <begin position="190"/>
        <end position="200"/>
    </location>
</feature>
<evidence type="ECO:0000256" key="9">
    <source>
        <dbReference type="SAM" id="MobiDB-lite"/>
    </source>
</evidence>
<feature type="compositionally biased region" description="Polar residues" evidence="9">
    <location>
        <begin position="14"/>
        <end position="29"/>
    </location>
</feature>
<organism evidence="10 11">
    <name type="scientific">Lachnellula subtilissima</name>
    <dbReference type="NCBI Taxonomy" id="602034"/>
    <lineage>
        <taxon>Eukaryota</taxon>
        <taxon>Fungi</taxon>
        <taxon>Dikarya</taxon>
        <taxon>Ascomycota</taxon>
        <taxon>Pezizomycotina</taxon>
        <taxon>Leotiomycetes</taxon>
        <taxon>Helotiales</taxon>
        <taxon>Lachnaceae</taxon>
        <taxon>Lachnellula</taxon>
    </lineage>
</organism>
<comment type="caution">
    <text evidence="10">The sequence shown here is derived from an EMBL/GenBank/DDBJ whole genome shotgun (WGS) entry which is preliminary data.</text>
</comment>
<dbReference type="PANTHER" id="PTHR13437:SF2">
    <property type="entry name" value="NUCLEOPORIN P58_P45"/>
    <property type="match status" value="1"/>
</dbReference>
<proteinExistence type="predicted"/>
<dbReference type="InterPro" id="IPR024882">
    <property type="entry name" value="NUP58/p45/49"/>
</dbReference>
<keyword evidence="7" id="KW-0539">Nucleus</keyword>
<evidence type="ECO:0000256" key="3">
    <source>
        <dbReference type="ARBA" id="ARBA00022816"/>
    </source>
</evidence>
<dbReference type="GO" id="GO:0008139">
    <property type="term" value="F:nuclear localization sequence binding"/>
    <property type="evidence" value="ECO:0007669"/>
    <property type="project" value="InterPro"/>
</dbReference>
<keyword evidence="11" id="KW-1185">Reference proteome</keyword>
<dbReference type="Pfam" id="PF21121">
    <property type="entry name" value="Nup49_C"/>
    <property type="match status" value="1"/>
</dbReference>
<feature type="coiled-coil region" evidence="8">
    <location>
        <begin position="388"/>
        <end position="415"/>
    </location>
</feature>
<dbReference type="EMBL" id="QGMJ01000956">
    <property type="protein sequence ID" value="TVY32709.1"/>
    <property type="molecule type" value="Genomic_DNA"/>
</dbReference>
<keyword evidence="8" id="KW-0175">Coiled coil</keyword>
<evidence type="ECO:0000256" key="7">
    <source>
        <dbReference type="ARBA" id="ARBA00023242"/>
    </source>
</evidence>
<dbReference type="Proteomes" id="UP000462212">
    <property type="component" value="Unassembled WGS sequence"/>
</dbReference>
<accession>A0A8H8REM0</accession>
<protein>
    <submittedName>
        <fullName evidence="10">Nucleoporin</fullName>
    </submittedName>
</protein>
<feature type="region of interest" description="Disordered" evidence="9">
    <location>
        <begin position="1"/>
        <end position="30"/>
    </location>
</feature>
<feature type="compositionally biased region" description="Low complexity" evidence="9">
    <location>
        <begin position="209"/>
        <end position="222"/>
    </location>
</feature>
<dbReference type="OrthoDB" id="2538017at2759"/>
<evidence type="ECO:0000313" key="10">
    <source>
        <dbReference type="EMBL" id="TVY32709.1"/>
    </source>
</evidence>
<evidence type="ECO:0000256" key="2">
    <source>
        <dbReference type="ARBA" id="ARBA00022448"/>
    </source>
</evidence>
<keyword evidence="5" id="KW-0811">Translocation</keyword>
<gene>
    <name evidence="10" type="primary">NUP49</name>
    <name evidence="10" type="ORF">LSUB1_G007857</name>
</gene>
<dbReference type="GO" id="GO:0005643">
    <property type="term" value="C:nuclear pore"/>
    <property type="evidence" value="ECO:0007669"/>
    <property type="project" value="UniProtKB-SubCell"/>
</dbReference>
<dbReference type="Gene3D" id="6.10.140.1350">
    <property type="match status" value="1"/>
</dbReference>
<evidence type="ECO:0000256" key="6">
    <source>
        <dbReference type="ARBA" id="ARBA00023132"/>
    </source>
</evidence>
<feature type="region of interest" description="Disordered" evidence="9">
    <location>
        <begin position="64"/>
        <end position="235"/>
    </location>
</feature>
<keyword evidence="6" id="KW-0906">Nuclear pore complex</keyword>
<feature type="compositionally biased region" description="Polar residues" evidence="9">
    <location>
        <begin position="175"/>
        <end position="189"/>
    </location>
</feature>
<reference evidence="10 11" key="1">
    <citation type="submission" date="2018-05" db="EMBL/GenBank/DDBJ databases">
        <title>Genome sequencing and assembly of the regulated plant pathogen Lachnellula willkommii and related sister species for the development of diagnostic species identification markers.</title>
        <authorList>
            <person name="Giroux E."/>
            <person name="Bilodeau G."/>
        </authorList>
    </citation>
    <scope>NUCLEOTIDE SEQUENCE [LARGE SCALE GENOMIC DNA]</scope>
    <source>
        <strain evidence="10 11">CBS 197.66</strain>
    </source>
</reference>
<evidence type="ECO:0000313" key="11">
    <source>
        <dbReference type="Proteomes" id="UP000462212"/>
    </source>
</evidence>
<dbReference type="GO" id="GO:0015031">
    <property type="term" value="P:protein transport"/>
    <property type="evidence" value="ECO:0007669"/>
    <property type="project" value="UniProtKB-KW"/>
</dbReference>
<name>A0A8H8REM0_9HELO</name>
<keyword evidence="3" id="KW-0509">mRNA transport</keyword>
<dbReference type="AlphaFoldDB" id="A0A8H8REM0"/>
<dbReference type="GO" id="GO:0051028">
    <property type="term" value="P:mRNA transport"/>
    <property type="evidence" value="ECO:0007669"/>
    <property type="project" value="UniProtKB-KW"/>
</dbReference>
<evidence type="ECO:0000256" key="1">
    <source>
        <dbReference type="ARBA" id="ARBA00004567"/>
    </source>
</evidence>
<evidence type="ECO:0000256" key="5">
    <source>
        <dbReference type="ARBA" id="ARBA00023010"/>
    </source>
</evidence>
<dbReference type="PANTHER" id="PTHR13437">
    <property type="entry name" value="NUCLEOPORIN P58/P45 NUCLEOPORIN-LIKE PROTEIN 1"/>
    <property type="match status" value="1"/>
</dbReference>
<dbReference type="Pfam" id="PF13634">
    <property type="entry name" value="Nucleoporin_FG"/>
    <property type="match status" value="2"/>
</dbReference>
<keyword evidence="4" id="KW-0653">Protein transport</keyword>
<dbReference type="InterPro" id="IPR025574">
    <property type="entry name" value="Nucleoporin_FG_rpt"/>
</dbReference>
<keyword evidence="2" id="KW-0813">Transport</keyword>
<sequence>MALARSASGPGGLSINTNSANSLFGSSTPAPAGGMFGSTAASRPGGLFGSSTAGTTAPAAGGMFGSAATGTSQPQTGGLFGSTNTTTASQPQPGGLFGSTTTSSQPATGGLFGSTAAAPQPAQTGGLFGSTAPTSQPQTGGLFGSAANTAQPQAGGLFGSSTAQPAQTGGLFGGVNTQNKPATTSFGLGTQTQQQTQAQQPSMFSSLGQNTNQNQQQAQPSGLFGGGLSLGQNNAQNQQSVPGVRIDLGNLRGTTRFNDLHDDLQKEISRMDDIIQGQIKLKNDCEAIMPSHDRQLAQIPNDVDFCNRKLVGVESAALSDVNAISHVREFIKRDVEHAKMSFRAIDNLKLPPQYHNTGMWATKAQENRSQANGEDEGEDLVGFFSTTADELAATLTKYQNNITEIEQHLRSVEATSAQQISAFVAKRSGSSGSRDDPVAELAAALREFEQSILGVAGQVGNAREGVQTLQLGGFNASTNGKNFNGKRSGVY</sequence>
<dbReference type="GO" id="GO:0017056">
    <property type="term" value="F:structural constituent of nuclear pore"/>
    <property type="evidence" value="ECO:0007669"/>
    <property type="project" value="InterPro"/>
</dbReference>
<feature type="compositionally biased region" description="Polar residues" evidence="9">
    <location>
        <begin position="68"/>
        <end position="107"/>
    </location>
</feature>
<comment type="subcellular location">
    <subcellularLocation>
        <location evidence="1">Nucleus</location>
        <location evidence="1">Nuclear pore complex</location>
    </subcellularLocation>
</comment>
<evidence type="ECO:0000256" key="4">
    <source>
        <dbReference type="ARBA" id="ARBA00022927"/>
    </source>
</evidence>
<evidence type="ECO:0000256" key="8">
    <source>
        <dbReference type="SAM" id="Coils"/>
    </source>
</evidence>